<dbReference type="PROSITE" id="PS00062">
    <property type="entry name" value="ALDOKETO_REDUCTASE_2"/>
    <property type="match status" value="1"/>
</dbReference>
<dbReference type="SUPFAM" id="SSF51430">
    <property type="entry name" value="NAD(P)-linked oxidoreductase"/>
    <property type="match status" value="1"/>
</dbReference>
<dbReference type="EMBL" id="KN835149">
    <property type="protein sequence ID" value="KIK47276.1"/>
    <property type="molecule type" value="Genomic_DNA"/>
</dbReference>
<evidence type="ECO:0000259" key="5">
    <source>
        <dbReference type="Pfam" id="PF00248"/>
    </source>
</evidence>
<dbReference type="OrthoDB" id="416253at2759"/>
<dbReference type="Pfam" id="PF00248">
    <property type="entry name" value="Aldo_ket_red"/>
    <property type="match status" value="1"/>
</dbReference>
<feature type="transmembrane region" description="Helical" evidence="4">
    <location>
        <begin position="330"/>
        <end position="349"/>
    </location>
</feature>
<proteinExistence type="inferred from homology"/>
<evidence type="ECO:0000256" key="1">
    <source>
        <dbReference type="ARBA" id="ARBA00007905"/>
    </source>
</evidence>
<dbReference type="InterPro" id="IPR044494">
    <property type="entry name" value="AKR3C2/3"/>
</dbReference>
<feature type="domain" description="NADP-dependent oxidoreductase" evidence="5">
    <location>
        <begin position="63"/>
        <end position="307"/>
    </location>
</feature>
<evidence type="ECO:0000256" key="2">
    <source>
        <dbReference type="ARBA" id="ARBA00022857"/>
    </source>
</evidence>
<dbReference type="GO" id="GO:0016652">
    <property type="term" value="F:oxidoreductase activity, acting on NAD(P)H as acceptor"/>
    <property type="evidence" value="ECO:0007669"/>
    <property type="project" value="InterPro"/>
</dbReference>
<dbReference type="InterPro" id="IPR023210">
    <property type="entry name" value="NADP_OxRdtase_dom"/>
</dbReference>
<dbReference type="PRINTS" id="PR00069">
    <property type="entry name" value="ALDKETRDTASE"/>
</dbReference>
<dbReference type="Gene3D" id="3.20.20.100">
    <property type="entry name" value="NADP-dependent oxidoreductase domain"/>
    <property type="match status" value="1"/>
</dbReference>
<dbReference type="InParanoid" id="A0A0D0AZX9"/>
<dbReference type="InterPro" id="IPR020471">
    <property type="entry name" value="AKR"/>
</dbReference>
<reference evidence="7" key="2">
    <citation type="submission" date="2015-01" db="EMBL/GenBank/DDBJ databases">
        <title>Evolutionary Origins and Diversification of the Mycorrhizal Mutualists.</title>
        <authorList>
            <consortium name="DOE Joint Genome Institute"/>
            <consortium name="Mycorrhizal Genomics Consortium"/>
            <person name="Kohler A."/>
            <person name="Kuo A."/>
            <person name="Nagy L.G."/>
            <person name="Floudas D."/>
            <person name="Copeland A."/>
            <person name="Barry K.W."/>
            <person name="Cichocki N."/>
            <person name="Veneault-Fourrey C."/>
            <person name="LaButti K."/>
            <person name="Lindquist E.A."/>
            <person name="Lipzen A."/>
            <person name="Lundell T."/>
            <person name="Morin E."/>
            <person name="Murat C."/>
            <person name="Riley R."/>
            <person name="Ohm R."/>
            <person name="Sun H."/>
            <person name="Tunlid A."/>
            <person name="Henrissat B."/>
            <person name="Grigoriev I.V."/>
            <person name="Hibbett D.S."/>
            <person name="Martin F."/>
        </authorList>
    </citation>
    <scope>NUCLEOTIDE SEQUENCE [LARGE SCALE GENOMIC DNA]</scope>
    <source>
        <strain evidence="7">UH-Slu-Lm8-n1</strain>
    </source>
</reference>
<comment type="similarity">
    <text evidence="1">Belongs to the aldo/keto reductase family.</text>
</comment>
<dbReference type="AlphaFoldDB" id="A0A0D0AZX9"/>
<protein>
    <submittedName>
        <fullName evidence="6">Unplaced genomic scaffold CY34scaffold_18, whole genome shotgun sequence</fullName>
    </submittedName>
</protein>
<keyword evidence="4" id="KW-0812">Transmembrane</keyword>
<keyword evidence="4" id="KW-0472">Membrane</keyword>
<evidence type="ECO:0000256" key="4">
    <source>
        <dbReference type="SAM" id="Phobius"/>
    </source>
</evidence>
<dbReference type="PANTHER" id="PTHR43827:SF3">
    <property type="entry name" value="NADP-DEPENDENT OXIDOREDUCTASE DOMAIN-CONTAINING PROTEIN"/>
    <property type="match status" value="1"/>
</dbReference>
<dbReference type="GO" id="GO:0016616">
    <property type="term" value="F:oxidoreductase activity, acting on the CH-OH group of donors, NAD or NADP as acceptor"/>
    <property type="evidence" value="ECO:0007669"/>
    <property type="project" value="UniProtKB-ARBA"/>
</dbReference>
<keyword evidence="2" id="KW-0521">NADP</keyword>
<organism evidence="6 7">
    <name type="scientific">Suillus luteus UH-Slu-Lm8-n1</name>
    <dbReference type="NCBI Taxonomy" id="930992"/>
    <lineage>
        <taxon>Eukaryota</taxon>
        <taxon>Fungi</taxon>
        <taxon>Dikarya</taxon>
        <taxon>Basidiomycota</taxon>
        <taxon>Agaricomycotina</taxon>
        <taxon>Agaricomycetes</taxon>
        <taxon>Agaricomycetidae</taxon>
        <taxon>Boletales</taxon>
        <taxon>Suillineae</taxon>
        <taxon>Suillaceae</taxon>
        <taxon>Suillus</taxon>
    </lineage>
</organism>
<keyword evidence="4" id="KW-1133">Transmembrane helix</keyword>
<gene>
    <name evidence="6" type="ORF">CY34DRAFT_74397</name>
</gene>
<evidence type="ECO:0000313" key="6">
    <source>
        <dbReference type="EMBL" id="KIK47276.1"/>
    </source>
</evidence>
<dbReference type="PANTHER" id="PTHR43827">
    <property type="entry name" value="2,5-DIKETO-D-GLUCONIC ACID REDUCTASE"/>
    <property type="match status" value="1"/>
</dbReference>
<name>A0A0D0AZX9_9AGAM</name>
<dbReference type="STRING" id="930992.A0A0D0AZX9"/>
<keyword evidence="3" id="KW-0560">Oxidoreductase</keyword>
<accession>A0A0D0AZX9</accession>
<dbReference type="Proteomes" id="UP000054485">
    <property type="component" value="Unassembled WGS sequence"/>
</dbReference>
<dbReference type="InterPro" id="IPR018170">
    <property type="entry name" value="Aldo/ket_reductase_CS"/>
</dbReference>
<reference evidence="6 7" key="1">
    <citation type="submission" date="2014-04" db="EMBL/GenBank/DDBJ databases">
        <authorList>
            <consortium name="DOE Joint Genome Institute"/>
            <person name="Kuo A."/>
            <person name="Ruytinx J."/>
            <person name="Rineau F."/>
            <person name="Colpaert J."/>
            <person name="Kohler A."/>
            <person name="Nagy L.G."/>
            <person name="Floudas D."/>
            <person name="Copeland A."/>
            <person name="Barry K.W."/>
            <person name="Cichocki N."/>
            <person name="Veneault-Fourrey C."/>
            <person name="LaButti K."/>
            <person name="Lindquist E.A."/>
            <person name="Lipzen A."/>
            <person name="Lundell T."/>
            <person name="Morin E."/>
            <person name="Murat C."/>
            <person name="Sun H."/>
            <person name="Tunlid A."/>
            <person name="Henrissat B."/>
            <person name="Grigoriev I.V."/>
            <person name="Hibbett D.S."/>
            <person name="Martin F."/>
            <person name="Nordberg H.P."/>
            <person name="Cantor M.N."/>
            <person name="Hua S.X."/>
        </authorList>
    </citation>
    <scope>NUCLEOTIDE SEQUENCE [LARGE SCALE GENOMIC DNA]</scope>
    <source>
        <strain evidence="6 7">UH-Slu-Lm8-n1</strain>
    </source>
</reference>
<sequence length="351" mass="39221">MLGCLRTSIILPSHLPQYRFVFTPSYAVWNRHSQRWKRGTVLIHENLHYRVKTCAASQFPTIAFGTGSTMKFSDVTDYVGQAIENGFSHIDTAQYYQTETYVGLAIKESGLPRSSLYITTKYSSTGTPQQAIRQSLNKIGLSYVDMYMVHVPRALPDLESGWQEFEKMKKDGLTRSIGVSNFTIEDLQQLLKTAVTKPAVNQIQFHPYNYASHKALLEYCSKQNIIVEAYGSLNSITQSPGGPVDAVVNAAARRIGATANQVIFSWVRSKGVAIVTTSRTKERLQEYLAVEDLPPLTSEEIAAIDEAGAKGPPSRLLVAKLTMQYRFERAPLLCILLVVAVMFSLILFFTF</sequence>
<evidence type="ECO:0000313" key="7">
    <source>
        <dbReference type="Proteomes" id="UP000054485"/>
    </source>
</evidence>
<dbReference type="HOGENOM" id="CLU_023205_0_3_1"/>
<dbReference type="CDD" id="cd19120">
    <property type="entry name" value="AKR_AKR3C2-3"/>
    <property type="match status" value="1"/>
</dbReference>
<dbReference type="FunCoup" id="A0A0D0AZX9">
    <property type="interactions" value="206"/>
</dbReference>
<keyword evidence="7" id="KW-1185">Reference proteome</keyword>
<evidence type="ECO:0000256" key="3">
    <source>
        <dbReference type="ARBA" id="ARBA00023002"/>
    </source>
</evidence>
<dbReference type="InterPro" id="IPR036812">
    <property type="entry name" value="NAD(P)_OxRdtase_dom_sf"/>
</dbReference>